<dbReference type="Proteomes" id="UP000460715">
    <property type="component" value="Unassembled WGS sequence"/>
</dbReference>
<keyword evidence="5" id="KW-1185">Reference proteome</keyword>
<dbReference type="EMBL" id="SNVJ01000017">
    <property type="protein sequence ID" value="MXP65070.1"/>
    <property type="molecule type" value="Genomic_DNA"/>
</dbReference>
<gene>
    <name evidence="4" type="ORF">E0493_17120</name>
</gene>
<evidence type="ECO:0000259" key="3">
    <source>
        <dbReference type="Pfam" id="PF22725"/>
    </source>
</evidence>
<evidence type="ECO:0000256" key="1">
    <source>
        <dbReference type="ARBA" id="ARBA00023002"/>
    </source>
</evidence>
<dbReference type="SUPFAM" id="SSF55347">
    <property type="entry name" value="Glyceraldehyde-3-phosphate dehydrogenase-like, C-terminal domain"/>
    <property type="match status" value="1"/>
</dbReference>
<dbReference type="AlphaFoldDB" id="A0A845BG60"/>
<feature type="domain" description="GFO/IDH/MocA-like oxidoreductase" evidence="3">
    <location>
        <begin position="143"/>
        <end position="270"/>
    </location>
</feature>
<dbReference type="PANTHER" id="PTHR43818:SF11">
    <property type="entry name" value="BCDNA.GH03377"/>
    <property type="match status" value="1"/>
</dbReference>
<dbReference type="InterPro" id="IPR050463">
    <property type="entry name" value="Gfo/Idh/MocA_oxidrdct_glycsds"/>
</dbReference>
<organism evidence="4 5">
    <name type="scientific">Teichococcus coralli</name>
    <dbReference type="NCBI Taxonomy" id="2545983"/>
    <lineage>
        <taxon>Bacteria</taxon>
        <taxon>Pseudomonadati</taxon>
        <taxon>Pseudomonadota</taxon>
        <taxon>Alphaproteobacteria</taxon>
        <taxon>Acetobacterales</taxon>
        <taxon>Roseomonadaceae</taxon>
        <taxon>Roseomonas</taxon>
    </lineage>
</organism>
<dbReference type="OrthoDB" id="9801953at2"/>
<dbReference type="Gene3D" id="3.40.50.720">
    <property type="entry name" value="NAD(P)-binding Rossmann-like Domain"/>
    <property type="match status" value="1"/>
</dbReference>
<dbReference type="SUPFAM" id="SSF51735">
    <property type="entry name" value="NAD(P)-binding Rossmann-fold domains"/>
    <property type="match status" value="1"/>
</dbReference>
<evidence type="ECO:0000313" key="4">
    <source>
        <dbReference type="EMBL" id="MXP65070.1"/>
    </source>
</evidence>
<dbReference type="Pfam" id="PF22725">
    <property type="entry name" value="GFO_IDH_MocA_C3"/>
    <property type="match status" value="1"/>
</dbReference>
<proteinExistence type="predicted"/>
<sequence>MSAVRSEAPLAAQTRRLRLGFLGTGWIGRHRMQAILETGVAEAAAIADASPGMAAEAAKLAPGARHVDSLDAMLAMELDGVVIATPSALHAEQSIRALEHGVAVFCQKPLGRTAAEARAVVEAARKADRLLAVDLSYRFTEGMRRIREIAQSGELGRIYAVDLVFHNAYGPDKPWFYDPALSGGGCVMDLGVHLVDLALWVLDFPGVAKVSGSLFAGGEPLGGRPDKVEDYAVATLALESGAAVQLACSWRLQAGCDAVISAAFYGTEGGAALRNVAGSFYDFTAERYRGTARETLASPPDAWGGRAAADWATRLANGARFDAGAERLVAVSEVLDRIYGR</sequence>
<dbReference type="GO" id="GO:0016491">
    <property type="term" value="F:oxidoreductase activity"/>
    <property type="evidence" value="ECO:0007669"/>
    <property type="project" value="UniProtKB-KW"/>
</dbReference>
<comment type="caution">
    <text evidence="4">The sequence shown here is derived from an EMBL/GenBank/DDBJ whole genome shotgun (WGS) entry which is preliminary data.</text>
</comment>
<dbReference type="Pfam" id="PF01408">
    <property type="entry name" value="GFO_IDH_MocA"/>
    <property type="match status" value="1"/>
</dbReference>
<dbReference type="RefSeq" id="WP_160938478.1">
    <property type="nucleotide sequence ID" value="NZ_SNVJ01000017.1"/>
</dbReference>
<dbReference type="PANTHER" id="PTHR43818">
    <property type="entry name" value="BCDNA.GH03377"/>
    <property type="match status" value="1"/>
</dbReference>
<dbReference type="Gene3D" id="3.30.360.10">
    <property type="entry name" value="Dihydrodipicolinate Reductase, domain 2"/>
    <property type="match status" value="1"/>
</dbReference>
<dbReference type="InterPro" id="IPR055170">
    <property type="entry name" value="GFO_IDH_MocA-like_dom"/>
</dbReference>
<dbReference type="InterPro" id="IPR000683">
    <property type="entry name" value="Gfo/Idh/MocA-like_OxRdtase_N"/>
</dbReference>
<accession>A0A845BG60</accession>
<reference evidence="4 5" key="1">
    <citation type="submission" date="2019-03" db="EMBL/GenBank/DDBJ databases">
        <title>Roseomonas sp. a novel Roseomonas species isolated from Sea whip Gorgonian.</title>
        <authorList>
            <person name="Li F."/>
            <person name="Pan X."/>
            <person name="Huang S."/>
            <person name="Li Z."/>
            <person name="Meng B."/>
        </authorList>
    </citation>
    <scope>NUCLEOTIDE SEQUENCE [LARGE SCALE GENOMIC DNA]</scope>
    <source>
        <strain evidence="4 5">M0104</strain>
    </source>
</reference>
<dbReference type="GO" id="GO:0000166">
    <property type="term" value="F:nucleotide binding"/>
    <property type="evidence" value="ECO:0007669"/>
    <property type="project" value="InterPro"/>
</dbReference>
<name>A0A845BG60_9PROT</name>
<keyword evidence="1" id="KW-0560">Oxidoreductase</keyword>
<protein>
    <submittedName>
        <fullName evidence="4">Gfo/Idh/MocA family oxidoreductase</fullName>
    </submittedName>
</protein>
<evidence type="ECO:0000313" key="5">
    <source>
        <dbReference type="Proteomes" id="UP000460715"/>
    </source>
</evidence>
<dbReference type="InterPro" id="IPR036291">
    <property type="entry name" value="NAD(P)-bd_dom_sf"/>
</dbReference>
<evidence type="ECO:0000259" key="2">
    <source>
        <dbReference type="Pfam" id="PF01408"/>
    </source>
</evidence>
<feature type="domain" description="Gfo/Idh/MocA-like oxidoreductase N-terminal" evidence="2">
    <location>
        <begin position="18"/>
        <end position="134"/>
    </location>
</feature>